<protein>
    <recommendedName>
        <fullName evidence="3">DUF4304 domain-containing protein</fullName>
    </recommendedName>
</protein>
<dbReference type="EMBL" id="JAHXPT010000012">
    <property type="protein sequence ID" value="MBW6411169.1"/>
    <property type="molecule type" value="Genomic_DNA"/>
</dbReference>
<dbReference type="Proteomes" id="UP001519921">
    <property type="component" value="Unassembled WGS sequence"/>
</dbReference>
<dbReference type="RefSeq" id="WP_219780637.1">
    <property type="nucleotide sequence ID" value="NZ_JAHXPT010000012.1"/>
</dbReference>
<name>A0ABS7ARJ6_9CLOT</name>
<accession>A0ABS7ARJ6</accession>
<evidence type="ECO:0008006" key="3">
    <source>
        <dbReference type="Google" id="ProtNLM"/>
    </source>
</evidence>
<comment type="caution">
    <text evidence="1">The sequence shown here is derived from an EMBL/GenBank/DDBJ whole genome shotgun (WGS) entry which is preliminary data.</text>
</comment>
<gene>
    <name evidence="1" type="ORF">KYD98_13840</name>
</gene>
<evidence type="ECO:0000313" key="2">
    <source>
        <dbReference type="Proteomes" id="UP001519921"/>
    </source>
</evidence>
<reference evidence="1 2" key="1">
    <citation type="submission" date="2021-07" db="EMBL/GenBank/DDBJ databases">
        <title>Clostridium weizhouense sp. nov., an anaerobic bacterium isolated from activated sludge of Petroleum wastewater.</title>
        <authorList>
            <person name="Li Q."/>
        </authorList>
    </citation>
    <scope>NUCLEOTIDE SEQUENCE [LARGE SCALE GENOMIC DNA]</scope>
    <source>
        <strain evidence="1 2">YB-6</strain>
    </source>
</reference>
<organism evidence="1 2">
    <name type="scientific">Clostridium weizhouense</name>
    <dbReference type="NCBI Taxonomy" id="2859781"/>
    <lineage>
        <taxon>Bacteria</taxon>
        <taxon>Bacillati</taxon>
        <taxon>Bacillota</taxon>
        <taxon>Clostridia</taxon>
        <taxon>Eubacteriales</taxon>
        <taxon>Clostridiaceae</taxon>
        <taxon>Clostridium</taxon>
    </lineage>
</organism>
<sequence length="161" mass="19457">MRKYLEQEMLAECLHGRVRYNCTSYVGMDGCHIFEIYIDNKLVKQFSWETVNTYFIENGYKTNSNPFGTGEYWDEFWLLIDTVPIQFRLEYTDNEFCEALEKYRNQIIQYSINSDNPLERMFAVLDRRIGKRTLANVKEVLDKQPEWLQFIYRLRLDSENI</sequence>
<dbReference type="Pfam" id="PF25753">
    <property type="entry name" value="SF0329"/>
    <property type="match status" value="1"/>
</dbReference>
<evidence type="ECO:0000313" key="1">
    <source>
        <dbReference type="EMBL" id="MBW6411169.1"/>
    </source>
</evidence>
<dbReference type="InterPro" id="IPR057955">
    <property type="entry name" value="SF0329-like"/>
</dbReference>
<proteinExistence type="predicted"/>
<keyword evidence="2" id="KW-1185">Reference proteome</keyword>